<keyword evidence="4" id="KW-1185">Reference proteome</keyword>
<feature type="coiled-coil region" evidence="1">
    <location>
        <begin position="90"/>
        <end position="131"/>
    </location>
</feature>
<dbReference type="AlphaFoldDB" id="A0AAD9UUQ6"/>
<accession>A0AAD9UUQ6</accession>
<feature type="compositionally biased region" description="Basic and acidic residues" evidence="2">
    <location>
        <begin position="160"/>
        <end position="170"/>
    </location>
</feature>
<reference evidence="3" key="2">
    <citation type="journal article" date="2023" name="Science">
        <title>Genomic signatures of disease resistance in endangered staghorn corals.</title>
        <authorList>
            <person name="Vollmer S.V."/>
            <person name="Selwyn J.D."/>
            <person name="Despard B.A."/>
            <person name="Roesel C.L."/>
        </authorList>
    </citation>
    <scope>NUCLEOTIDE SEQUENCE</scope>
    <source>
        <strain evidence="3">K2</strain>
    </source>
</reference>
<comment type="caution">
    <text evidence="3">The sequence shown here is derived from an EMBL/GenBank/DDBJ whole genome shotgun (WGS) entry which is preliminary data.</text>
</comment>
<protein>
    <submittedName>
        <fullName evidence="3">Uncharacterized protein</fullName>
    </submittedName>
</protein>
<reference evidence="3" key="1">
    <citation type="journal article" date="2023" name="G3 (Bethesda)">
        <title>Whole genome assembly and annotation of the endangered Caribbean coral Acropora cervicornis.</title>
        <authorList>
            <person name="Selwyn J.D."/>
            <person name="Vollmer S.V."/>
        </authorList>
    </citation>
    <scope>NUCLEOTIDE SEQUENCE</scope>
    <source>
        <strain evidence="3">K2</strain>
    </source>
</reference>
<dbReference type="EMBL" id="JARQWQ010000111">
    <property type="protein sequence ID" value="KAK2550382.1"/>
    <property type="molecule type" value="Genomic_DNA"/>
</dbReference>
<evidence type="ECO:0000256" key="1">
    <source>
        <dbReference type="SAM" id="Coils"/>
    </source>
</evidence>
<feature type="region of interest" description="Disordered" evidence="2">
    <location>
        <begin position="150"/>
        <end position="211"/>
    </location>
</feature>
<evidence type="ECO:0000313" key="4">
    <source>
        <dbReference type="Proteomes" id="UP001249851"/>
    </source>
</evidence>
<gene>
    <name evidence="3" type="ORF">P5673_028895</name>
</gene>
<sequence>MASTLFSSPATNVNNLCDQYDREFSQVVDEHAPLKTRFVTSRPSASWYSEKIAPQKNVNVVNWKDVGVNLEQKEIHCKMPISIVEFWLGRLTLESENDSLKQRLREMESLYTSMKEEAKKLSDEIKSLTTAIRLPNNELQNVLKAEESHFKNTNPNCSENLHDNQREEKGTTATQQQKAKATKSRKPKLPKDPGDNTLTRDSAEVTPSPLPTTVIIGDSIIKRV</sequence>
<dbReference type="Proteomes" id="UP001249851">
    <property type="component" value="Unassembled WGS sequence"/>
</dbReference>
<organism evidence="3 4">
    <name type="scientific">Acropora cervicornis</name>
    <name type="common">Staghorn coral</name>
    <dbReference type="NCBI Taxonomy" id="6130"/>
    <lineage>
        <taxon>Eukaryota</taxon>
        <taxon>Metazoa</taxon>
        <taxon>Cnidaria</taxon>
        <taxon>Anthozoa</taxon>
        <taxon>Hexacorallia</taxon>
        <taxon>Scleractinia</taxon>
        <taxon>Astrocoeniina</taxon>
        <taxon>Acroporidae</taxon>
        <taxon>Acropora</taxon>
    </lineage>
</organism>
<evidence type="ECO:0000313" key="3">
    <source>
        <dbReference type="EMBL" id="KAK2550382.1"/>
    </source>
</evidence>
<name>A0AAD9UUQ6_ACRCE</name>
<keyword evidence="1" id="KW-0175">Coiled coil</keyword>
<proteinExistence type="predicted"/>
<evidence type="ECO:0000256" key="2">
    <source>
        <dbReference type="SAM" id="MobiDB-lite"/>
    </source>
</evidence>